<feature type="transmembrane region" description="Helical" evidence="5">
    <location>
        <begin position="151"/>
        <end position="172"/>
    </location>
</feature>
<evidence type="ECO:0000256" key="2">
    <source>
        <dbReference type="ARBA" id="ARBA00022692"/>
    </source>
</evidence>
<feature type="transmembrane region" description="Helical" evidence="5">
    <location>
        <begin position="34"/>
        <end position="56"/>
    </location>
</feature>
<evidence type="ECO:0000256" key="5">
    <source>
        <dbReference type="SAM" id="Phobius"/>
    </source>
</evidence>
<name>A0A814I6B7_ADIRI</name>
<feature type="transmembrane region" description="Helical" evidence="5">
    <location>
        <begin position="249"/>
        <end position="273"/>
    </location>
</feature>
<dbReference type="Proteomes" id="UP000663828">
    <property type="component" value="Unassembled WGS sequence"/>
</dbReference>
<organism evidence="7 8">
    <name type="scientific">Adineta ricciae</name>
    <name type="common">Rotifer</name>
    <dbReference type="NCBI Taxonomy" id="249248"/>
    <lineage>
        <taxon>Eukaryota</taxon>
        <taxon>Metazoa</taxon>
        <taxon>Spiralia</taxon>
        <taxon>Gnathifera</taxon>
        <taxon>Rotifera</taxon>
        <taxon>Eurotatoria</taxon>
        <taxon>Bdelloidea</taxon>
        <taxon>Adinetida</taxon>
        <taxon>Adinetidae</taxon>
        <taxon>Adineta</taxon>
    </lineage>
</organism>
<dbReference type="EMBL" id="CAJNOR010000839">
    <property type="protein sequence ID" value="CAF1018894.1"/>
    <property type="molecule type" value="Genomic_DNA"/>
</dbReference>
<dbReference type="Gene3D" id="1.20.1070.10">
    <property type="entry name" value="Rhodopsin 7-helix transmembrane proteins"/>
    <property type="match status" value="1"/>
</dbReference>
<dbReference type="InterPro" id="IPR017452">
    <property type="entry name" value="GPCR_Rhodpsn_7TM"/>
</dbReference>
<keyword evidence="2 5" id="KW-0812">Transmembrane</keyword>
<comment type="caution">
    <text evidence="7">The sequence shown here is derived from an EMBL/GenBank/DDBJ whole genome shotgun (WGS) entry which is preliminary data.</text>
</comment>
<feature type="transmembrane region" description="Helical" evidence="5">
    <location>
        <begin position="305"/>
        <end position="323"/>
    </location>
</feature>
<gene>
    <name evidence="7" type="ORF">XAT740_LOCUS14125</name>
</gene>
<protein>
    <recommendedName>
        <fullName evidence="6">G-protein coupled receptors family 1 profile domain-containing protein</fullName>
    </recommendedName>
</protein>
<evidence type="ECO:0000256" key="1">
    <source>
        <dbReference type="ARBA" id="ARBA00004370"/>
    </source>
</evidence>
<evidence type="ECO:0000313" key="7">
    <source>
        <dbReference type="EMBL" id="CAF1018894.1"/>
    </source>
</evidence>
<reference evidence="7" key="1">
    <citation type="submission" date="2021-02" db="EMBL/GenBank/DDBJ databases">
        <authorList>
            <person name="Nowell W R."/>
        </authorList>
    </citation>
    <scope>NUCLEOTIDE SEQUENCE</scope>
</reference>
<keyword evidence="8" id="KW-1185">Reference proteome</keyword>
<sequence length="370" mass="42019">MTCNNSTNIFLLGLVSGITSDIRAQSVDQQALMTFAYVFSVTSLTLFGLVSNILSVDTFCQEQIRSTTVGIYLIVYSCCSIIGIIMLECRLIRMLDNLNYAGSFIICSIVSSIASIFTRICLWLNGLVSLQRSLQSFEATAFMNLIHSQSAAFKQIVLVLICISLMHVHEIISRVSLPDPLLPGNYICQIRYSPSLLTMNTIFAFIHLFVPFTMNMLSNCLILTSITRRRATLHHRHYWIEWKHNFRRLCHLFLSPTCSLVSTFIVTILPINSHLKICIIPQLILTLKFSCVSISLKWLLRLNTAANLIIYIPQAATFFLFVYPSETYYDIFRTQSNLKKCFRPRPQNGVHPAQTLADQIKSVHQPVNQS</sequence>
<dbReference type="PROSITE" id="PS50262">
    <property type="entry name" value="G_PROTEIN_RECEP_F1_2"/>
    <property type="match status" value="1"/>
</dbReference>
<feature type="transmembrane region" description="Helical" evidence="5">
    <location>
        <begin position="68"/>
        <end position="87"/>
    </location>
</feature>
<comment type="subcellular location">
    <subcellularLocation>
        <location evidence="1">Membrane</location>
    </subcellularLocation>
</comment>
<keyword evidence="3 5" id="KW-1133">Transmembrane helix</keyword>
<dbReference type="GO" id="GO:0016020">
    <property type="term" value="C:membrane"/>
    <property type="evidence" value="ECO:0007669"/>
    <property type="project" value="UniProtKB-SubCell"/>
</dbReference>
<evidence type="ECO:0000313" key="8">
    <source>
        <dbReference type="Proteomes" id="UP000663828"/>
    </source>
</evidence>
<feature type="transmembrane region" description="Helical" evidence="5">
    <location>
        <begin position="99"/>
        <end position="130"/>
    </location>
</feature>
<evidence type="ECO:0000256" key="3">
    <source>
        <dbReference type="ARBA" id="ARBA00022989"/>
    </source>
</evidence>
<dbReference type="AlphaFoldDB" id="A0A814I6B7"/>
<feature type="transmembrane region" description="Helical" evidence="5">
    <location>
        <begin position="202"/>
        <end position="228"/>
    </location>
</feature>
<proteinExistence type="predicted"/>
<feature type="domain" description="G-protein coupled receptors family 1 profile" evidence="6">
    <location>
        <begin position="51"/>
        <end position="311"/>
    </location>
</feature>
<accession>A0A814I6B7</accession>
<evidence type="ECO:0000256" key="4">
    <source>
        <dbReference type="ARBA" id="ARBA00023136"/>
    </source>
</evidence>
<keyword evidence="4 5" id="KW-0472">Membrane</keyword>
<evidence type="ECO:0000259" key="6">
    <source>
        <dbReference type="PROSITE" id="PS50262"/>
    </source>
</evidence>